<gene>
    <name evidence="1" type="ORF">P879_08941</name>
</gene>
<dbReference type="Proteomes" id="UP000699462">
    <property type="component" value="Unassembled WGS sequence"/>
</dbReference>
<accession>A0A8T0DFA3</accession>
<protein>
    <submittedName>
        <fullName evidence="1">Uncharacterized protein</fullName>
    </submittedName>
</protein>
<name>A0A8T0DFA3_9TREM</name>
<sequence length="68" mass="7684">MRSINEQTLTENCLLTGRPRGVAVAERLWSFGNLSSTEFQSRLDEVRCRMVRRGWEAEPGNGPGYCPP</sequence>
<evidence type="ECO:0000313" key="1">
    <source>
        <dbReference type="EMBL" id="KAF8565604.1"/>
    </source>
</evidence>
<comment type="caution">
    <text evidence="1">The sequence shown here is derived from an EMBL/GenBank/DDBJ whole genome shotgun (WGS) entry which is preliminary data.</text>
</comment>
<keyword evidence="2" id="KW-1185">Reference proteome</keyword>
<dbReference type="Gene3D" id="3.20.20.80">
    <property type="entry name" value="Glycosidases"/>
    <property type="match status" value="1"/>
</dbReference>
<dbReference type="OrthoDB" id="6159243at2759"/>
<evidence type="ECO:0000313" key="2">
    <source>
        <dbReference type="Proteomes" id="UP000699462"/>
    </source>
</evidence>
<dbReference type="EMBL" id="JTDF01006445">
    <property type="protein sequence ID" value="KAF8565604.1"/>
    <property type="molecule type" value="Genomic_DNA"/>
</dbReference>
<dbReference type="AlphaFoldDB" id="A0A8T0DFA3"/>
<reference evidence="1 2" key="1">
    <citation type="submission" date="2019-07" db="EMBL/GenBank/DDBJ databases">
        <title>Annotation for the trematode Paragonimus westermani.</title>
        <authorList>
            <person name="Choi Y.-J."/>
        </authorList>
    </citation>
    <scope>NUCLEOTIDE SEQUENCE [LARGE SCALE GENOMIC DNA]</scope>
    <source>
        <strain evidence="1">180907_Pwestermani</strain>
    </source>
</reference>
<proteinExistence type="predicted"/>
<organism evidence="1 2">
    <name type="scientific">Paragonimus westermani</name>
    <dbReference type="NCBI Taxonomy" id="34504"/>
    <lineage>
        <taxon>Eukaryota</taxon>
        <taxon>Metazoa</taxon>
        <taxon>Spiralia</taxon>
        <taxon>Lophotrochozoa</taxon>
        <taxon>Platyhelminthes</taxon>
        <taxon>Trematoda</taxon>
        <taxon>Digenea</taxon>
        <taxon>Plagiorchiida</taxon>
        <taxon>Troglotremata</taxon>
        <taxon>Troglotrematidae</taxon>
        <taxon>Paragonimus</taxon>
    </lineage>
</organism>